<evidence type="ECO:0000256" key="1">
    <source>
        <dbReference type="SAM" id="MobiDB-lite"/>
    </source>
</evidence>
<proteinExistence type="predicted"/>
<protein>
    <submittedName>
        <fullName evidence="2">Uncharacterized protein</fullName>
    </submittedName>
</protein>
<feature type="non-terminal residue" evidence="2">
    <location>
        <position position="1"/>
    </location>
</feature>
<dbReference type="EMBL" id="OB663299">
    <property type="protein sequence ID" value="CAD7231227.1"/>
    <property type="molecule type" value="Genomic_DNA"/>
</dbReference>
<evidence type="ECO:0000313" key="2">
    <source>
        <dbReference type="EMBL" id="CAD7231227.1"/>
    </source>
</evidence>
<feature type="compositionally biased region" description="Polar residues" evidence="1">
    <location>
        <begin position="135"/>
        <end position="145"/>
    </location>
</feature>
<feature type="region of interest" description="Disordered" evidence="1">
    <location>
        <begin position="77"/>
        <end position="145"/>
    </location>
</feature>
<gene>
    <name evidence="2" type="ORF">CTOB1V02_LOCUS9079</name>
</gene>
<dbReference type="AlphaFoldDB" id="A0A7R8WGG0"/>
<feature type="compositionally biased region" description="Acidic residues" evidence="1">
    <location>
        <begin position="177"/>
        <end position="193"/>
    </location>
</feature>
<name>A0A7R8WGG0_9CRUS</name>
<dbReference type="OrthoDB" id="6767710at2759"/>
<organism evidence="2">
    <name type="scientific">Cyprideis torosa</name>
    <dbReference type="NCBI Taxonomy" id="163714"/>
    <lineage>
        <taxon>Eukaryota</taxon>
        <taxon>Metazoa</taxon>
        <taxon>Ecdysozoa</taxon>
        <taxon>Arthropoda</taxon>
        <taxon>Crustacea</taxon>
        <taxon>Oligostraca</taxon>
        <taxon>Ostracoda</taxon>
        <taxon>Podocopa</taxon>
        <taxon>Podocopida</taxon>
        <taxon>Cytherocopina</taxon>
        <taxon>Cytheroidea</taxon>
        <taxon>Cytherideidae</taxon>
        <taxon>Cyprideis</taxon>
    </lineage>
</organism>
<feature type="compositionally biased region" description="Low complexity" evidence="1">
    <location>
        <begin position="194"/>
        <end position="204"/>
    </location>
</feature>
<reference evidence="2" key="1">
    <citation type="submission" date="2020-11" db="EMBL/GenBank/DDBJ databases">
        <authorList>
            <person name="Tran Van P."/>
        </authorList>
    </citation>
    <scope>NUCLEOTIDE SEQUENCE</scope>
</reference>
<feature type="region of interest" description="Disordered" evidence="1">
    <location>
        <begin position="171"/>
        <end position="210"/>
    </location>
</feature>
<accession>A0A7R8WGG0</accession>
<sequence length="371" mass="41295">MMRLPRKSMSRPMRVKTKSEFFGEEWAREFGKEYCEGEIVSGWKKKFLKVKWEDGKISRIARESVEVLKQDFSAMPAVEKESGSESENVAKQDFSAPPPVEKESGSENVAKQDFSAPPPVEKECGSENGALLPSLLQTPPATPDDSLTNIDAFFNASPTLKCQLDKSPMLVVTNPADDSDEDMHDDSDEDPDFCPDLSESSSSSDTEDLSPAICKQGKAFLTPPVEPAGELLLKFRAKYQRISQLKQDFSAIPPVEKESGSESENVAKQDFSAMPAVEKESGSESENVAVRELQENATLTFEELLIPAHFDLVMDGILHEAGWDESRFQFAKPELARKLVMNMKQMANALSGEHLKLDNLPQSQKYQRFVS</sequence>